<feature type="region of interest" description="Disordered" evidence="1">
    <location>
        <begin position="65"/>
        <end position="115"/>
    </location>
</feature>
<dbReference type="AlphaFoldDB" id="C0NQ69"/>
<gene>
    <name evidence="2" type="ORF">HCBG_05657</name>
</gene>
<name>C0NQ69_AJECG</name>
<dbReference type="GeneID" id="69038673"/>
<feature type="region of interest" description="Disordered" evidence="1">
    <location>
        <begin position="1"/>
        <end position="53"/>
    </location>
</feature>
<protein>
    <submittedName>
        <fullName evidence="2">Uncharacterized protein</fullName>
    </submittedName>
</protein>
<feature type="region of interest" description="Disordered" evidence="1">
    <location>
        <begin position="159"/>
        <end position="185"/>
    </location>
</feature>
<organism evidence="2 3">
    <name type="scientific">Ajellomyces capsulatus (strain G186AR / H82 / ATCC MYA-2454 / RMSCC 2432)</name>
    <name type="common">Darling's disease fungus</name>
    <name type="synonym">Histoplasma capsulatum</name>
    <dbReference type="NCBI Taxonomy" id="447093"/>
    <lineage>
        <taxon>Eukaryota</taxon>
        <taxon>Fungi</taxon>
        <taxon>Dikarya</taxon>
        <taxon>Ascomycota</taxon>
        <taxon>Pezizomycotina</taxon>
        <taxon>Eurotiomycetes</taxon>
        <taxon>Eurotiomycetidae</taxon>
        <taxon>Onygenales</taxon>
        <taxon>Ajellomycetaceae</taxon>
        <taxon>Histoplasma</taxon>
    </lineage>
</organism>
<feature type="compositionally biased region" description="Polar residues" evidence="1">
    <location>
        <begin position="18"/>
        <end position="28"/>
    </location>
</feature>
<dbReference type="EMBL" id="GG663369">
    <property type="protein sequence ID" value="EEH06341.1"/>
    <property type="molecule type" value="Genomic_DNA"/>
</dbReference>
<feature type="compositionally biased region" description="Low complexity" evidence="1">
    <location>
        <begin position="37"/>
        <end position="53"/>
    </location>
</feature>
<dbReference type="STRING" id="447093.C0NQ69"/>
<dbReference type="HOGENOM" id="CLU_016938_0_0_1"/>
<accession>C0NQ69</accession>
<evidence type="ECO:0000313" key="2">
    <source>
        <dbReference type="EMBL" id="EEH06341.1"/>
    </source>
</evidence>
<keyword evidence="3" id="KW-1185">Reference proteome</keyword>
<dbReference type="Proteomes" id="UP000001631">
    <property type="component" value="Unassembled WGS sequence"/>
</dbReference>
<proteinExistence type="predicted"/>
<evidence type="ECO:0000256" key="1">
    <source>
        <dbReference type="SAM" id="MobiDB-lite"/>
    </source>
</evidence>
<feature type="compositionally biased region" description="Low complexity" evidence="1">
    <location>
        <begin position="1"/>
        <end position="17"/>
    </location>
</feature>
<feature type="compositionally biased region" description="Low complexity" evidence="1">
    <location>
        <begin position="159"/>
        <end position="172"/>
    </location>
</feature>
<evidence type="ECO:0000313" key="3">
    <source>
        <dbReference type="Proteomes" id="UP000001631"/>
    </source>
</evidence>
<reference evidence="2" key="1">
    <citation type="submission" date="2009-02" db="EMBL/GenBank/DDBJ databases">
        <title>The Genome Sequence of Ajellomyces capsulatus strain G186AR.</title>
        <authorList>
            <consortium name="The Broad Institute Genome Sequencing Platform"/>
            <person name="Champion M."/>
            <person name="Cuomo C."/>
            <person name="Ma L.-J."/>
            <person name="Henn M.R."/>
            <person name="Sil A."/>
            <person name="Goldman B."/>
            <person name="Young S.K."/>
            <person name="Kodira C.D."/>
            <person name="Zeng Q."/>
            <person name="Koehrsen M."/>
            <person name="Alvarado L."/>
            <person name="Berlin A."/>
            <person name="Borenstein D."/>
            <person name="Chen Z."/>
            <person name="Engels R."/>
            <person name="Freedman E."/>
            <person name="Gellesch M."/>
            <person name="Goldberg J."/>
            <person name="Griggs A."/>
            <person name="Gujja S."/>
            <person name="Heiman D."/>
            <person name="Hepburn T."/>
            <person name="Howarth C."/>
            <person name="Jen D."/>
            <person name="Larson L."/>
            <person name="Lewis B."/>
            <person name="Mehta T."/>
            <person name="Park D."/>
            <person name="Pearson M."/>
            <person name="Roberts A."/>
            <person name="Saif S."/>
            <person name="Shea T."/>
            <person name="Shenoy N."/>
            <person name="Sisk P."/>
            <person name="Stolte C."/>
            <person name="Sykes S."/>
            <person name="Walk T."/>
            <person name="White J."/>
            <person name="Yandava C."/>
            <person name="Klein B."/>
            <person name="McEwen J.G."/>
            <person name="Puccia R."/>
            <person name="Goldman G.H."/>
            <person name="Felipe M.S."/>
            <person name="Nino-Vega G."/>
            <person name="San-Blas G."/>
            <person name="Taylor J."/>
            <person name="Mendoza L."/>
            <person name="Galagan J."/>
            <person name="Nusbaum C."/>
            <person name="Birren B."/>
        </authorList>
    </citation>
    <scope>NUCLEOTIDE SEQUENCE</scope>
    <source>
        <strain evidence="2">G186AR</strain>
    </source>
</reference>
<dbReference type="InParanoid" id="C0NQ69"/>
<dbReference type="RefSeq" id="XP_045286822.1">
    <property type="nucleotide sequence ID" value="XM_045432706.1"/>
</dbReference>
<dbReference type="VEuPathDB" id="FungiDB:I7I50_03525"/>
<sequence length="706" mass="78637">MSTSHSSSGRHQDSSPSQQNACLRTRTPSGRLDDDSTSVVSQSGLSSPLSSALSSHAFVSPIPLRQGASQIKDDRTLSQVSQHTNDDSASGRDVQQNNPSQPRDGEHQLTNTTTTSFNSFSQRIVRDGKVIVTNSDEDTDSLSDIESAEDLLARFLKPPASVRPLSSSSHSPRPGRDNTDAGRPTKLQQLLSGRSSLKLNDRKDLPKYQFSLDTLVADAANDKATEAKVAKIKQGLLPKVQPERCRGVLRADLLAAAVEDETDTKGIQRLKDAVERTETFATRKIWLFFEENTPVVPYPRFPSGWIQPASWECNLEVPETRGPAFISGIVSNRLSSRMLPDEVLLWLLQTVPTGQDGYMQSVNVAVLEQSSAGRISSLITPSHIDQLFRRLGARQAALDVSLSLQPDHHISDANALLYRILESGYSKPPISIRTLTFNDDTRQHALKITLRLAIDEAVMNDCLICVEVQNFITTNLANPITIPDQTLVNLSLHLFKTINEVELQNQLLNNILPTSPRVALFRCRLAWAWFYCDPSFLDRPKSQLFDLPSLTKYLKHDLRFNTNMRSNGSNDQFNFWELHALTSILDIAIDSGTTIPSFVNKNGDVDRRAEHQFNAAIDDLADCIKAIFSAIRDSGASHLRRSETRERLQALYYRLTYGVRTRPRPPKQWFVKTEGEKGEADKHQKKIHEYGVVQDAGNSALGALQH</sequence>